<evidence type="ECO:0000259" key="7">
    <source>
        <dbReference type="PROSITE" id="PS50109"/>
    </source>
</evidence>
<dbReference type="PROSITE" id="PS50110">
    <property type="entry name" value="RESPONSE_REGULATORY"/>
    <property type="match status" value="1"/>
</dbReference>
<dbReference type="SUPFAM" id="SSF55874">
    <property type="entry name" value="ATPase domain of HSP90 chaperone/DNA topoisomerase II/histidine kinase"/>
    <property type="match status" value="1"/>
</dbReference>
<dbReference type="Gene3D" id="3.30.565.10">
    <property type="entry name" value="Histidine kinase-like ATPase, C-terminal domain"/>
    <property type="match status" value="1"/>
</dbReference>
<dbReference type="Pfam" id="PF00072">
    <property type="entry name" value="Response_reg"/>
    <property type="match status" value="1"/>
</dbReference>
<sequence>MRTRLRRILSRPGPAEPLSDRARARLLDMTQARLVFSITVTPLVGTPFLFWLWELGSNGAPLLAWILAYGVAALGARVLKKRYALDRLALAEAAFLEKWLPLAYALALGHGIGLALVLGVTWVEGVHFDFKLLLFVGLLAIMSGNASHQTPVLRVFLLFFAVSWGSILLTLPWSFPQHWHYILPLALLFTLAILVHAFSTHRFFLQQVRLEEEGLRLAQRFRKAKEEAEQALQDKNRFLSTASHDLRQPMHAMGFHLEAIAALNRDPALTAPLGDLRRSLASINLMFNSLLDLSRIESGTADQTLSAVDLVPILREVGMLFREEAKSRGLAWRLRLPRCGQAIVLGNVVLVRQCVINLAHNALRYTEAGGVLLSLRRRGGDWMLEVWDTGVGVASEEQPRIYSPFYRNEHAWRADSAGHGLGLAVVARCAAMMGTGYGLTSALGRGSRFWLRFSPSAAPAPAGGAHVPAASRDSEAAGRLPPLRGTCLVVDDDPQVVAAWSRMMRIWGVEAECATCAAEALAVLDAGFQPRAILCDQRLRSGESGLEILKALSARCPDAAGAMVSGEYDSPVLKRAEEEGYLVLHKPVDPDRLYWLLSTWFGAQQGGRDEGGERGR</sequence>
<keyword evidence="6" id="KW-0472">Membrane</keyword>
<evidence type="ECO:0000256" key="5">
    <source>
        <dbReference type="ARBA" id="ARBA00022777"/>
    </source>
</evidence>
<dbReference type="InterPro" id="IPR004358">
    <property type="entry name" value="Sig_transdc_His_kin-like_C"/>
</dbReference>
<dbReference type="InterPro" id="IPR036890">
    <property type="entry name" value="HATPase_C_sf"/>
</dbReference>
<dbReference type="GO" id="GO:0000155">
    <property type="term" value="F:phosphorelay sensor kinase activity"/>
    <property type="evidence" value="ECO:0007669"/>
    <property type="project" value="InterPro"/>
</dbReference>
<dbReference type="InterPro" id="IPR001789">
    <property type="entry name" value="Sig_transdc_resp-reg_receiver"/>
</dbReference>
<dbReference type="CDD" id="cd00082">
    <property type="entry name" value="HisKA"/>
    <property type="match status" value="1"/>
</dbReference>
<feature type="transmembrane region" description="Helical" evidence="6">
    <location>
        <begin position="155"/>
        <end position="175"/>
    </location>
</feature>
<dbReference type="InterPro" id="IPR003661">
    <property type="entry name" value="HisK_dim/P_dom"/>
</dbReference>
<dbReference type="SMART" id="SM00388">
    <property type="entry name" value="HisKA"/>
    <property type="match status" value="1"/>
</dbReference>
<protein>
    <recommendedName>
        <fullName evidence="2">histidine kinase</fullName>
        <ecNumber evidence="2">2.7.13.3</ecNumber>
    </recommendedName>
</protein>
<dbReference type="Pfam" id="PF00512">
    <property type="entry name" value="HisKA"/>
    <property type="match status" value="1"/>
</dbReference>
<evidence type="ECO:0000256" key="3">
    <source>
        <dbReference type="ARBA" id="ARBA00022553"/>
    </source>
</evidence>
<keyword evidence="4" id="KW-0808">Transferase</keyword>
<dbReference type="CDD" id="cd00156">
    <property type="entry name" value="REC"/>
    <property type="match status" value="1"/>
</dbReference>
<evidence type="ECO:0000259" key="8">
    <source>
        <dbReference type="PROSITE" id="PS50110"/>
    </source>
</evidence>
<dbReference type="PANTHER" id="PTHR43047:SF72">
    <property type="entry name" value="OSMOSENSING HISTIDINE PROTEIN KINASE SLN1"/>
    <property type="match status" value="1"/>
</dbReference>
<dbReference type="InterPro" id="IPR005467">
    <property type="entry name" value="His_kinase_dom"/>
</dbReference>
<organism evidence="9">
    <name type="scientific">plant metagenome</name>
    <dbReference type="NCBI Taxonomy" id="1297885"/>
    <lineage>
        <taxon>unclassified sequences</taxon>
        <taxon>metagenomes</taxon>
        <taxon>organismal metagenomes</taxon>
    </lineage>
</organism>
<evidence type="ECO:0000256" key="4">
    <source>
        <dbReference type="ARBA" id="ARBA00022679"/>
    </source>
</evidence>
<feature type="transmembrane region" description="Helical" evidence="6">
    <location>
        <begin position="99"/>
        <end position="120"/>
    </location>
</feature>
<dbReference type="SMART" id="SM00387">
    <property type="entry name" value="HATPase_c"/>
    <property type="match status" value="1"/>
</dbReference>
<accession>A0A484NVJ0</accession>
<feature type="transmembrane region" description="Helical" evidence="6">
    <location>
        <begin position="181"/>
        <end position="199"/>
    </location>
</feature>
<feature type="domain" description="Histidine kinase" evidence="7">
    <location>
        <begin position="241"/>
        <end position="457"/>
    </location>
</feature>
<evidence type="ECO:0000256" key="2">
    <source>
        <dbReference type="ARBA" id="ARBA00012438"/>
    </source>
</evidence>
<gene>
    <name evidence="9" type="ORF">AMP9_0214</name>
</gene>
<dbReference type="EC" id="2.7.13.3" evidence="2"/>
<dbReference type="InterPro" id="IPR003594">
    <property type="entry name" value="HATPase_dom"/>
</dbReference>
<evidence type="ECO:0000256" key="1">
    <source>
        <dbReference type="ARBA" id="ARBA00000085"/>
    </source>
</evidence>
<dbReference type="InterPro" id="IPR011006">
    <property type="entry name" value="CheY-like_superfamily"/>
</dbReference>
<evidence type="ECO:0000313" key="9">
    <source>
        <dbReference type="EMBL" id="VFR17356.1"/>
    </source>
</evidence>
<evidence type="ECO:0000256" key="6">
    <source>
        <dbReference type="SAM" id="Phobius"/>
    </source>
</evidence>
<dbReference type="GO" id="GO:0009927">
    <property type="term" value="F:histidine phosphotransfer kinase activity"/>
    <property type="evidence" value="ECO:0007669"/>
    <property type="project" value="TreeGrafter"/>
</dbReference>
<keyword evidence="6" id="KW-1133">Transmembrane helix</keyword>
<comment type="catalytic activity">
    <reaction evidence="1">
        <text>ATP + protein L-histidine = ADP + protein N-phospho-L-histidine.</text>
        <dbReference type="EC" id="2.7.13.3"/>
    </reaction>
</comment>
<dbReference type="Gene3D" id="1.10.287.130">
    <property type="match status" value="1"/>
</dbReference>
<dbReference type="SUPFAM" id="SSF47384">
    <property type="entry name" value="Homodimeric domain of signal transducing histidine kinase"/>
    <property type="match status" value="1"/>
</dbReference>
<feature type="transmembrane region" description="Helical" evidence="6">
    <location>
        <begin position="34"/>
        <end position="53"/>
    </location>
</feature>
<dbReference type="SUPFAM" id="SSF52172">
    <property type="entry name" value="CheY-like"/>
    <property type="match status" value="1"/>
</dbReference>
<dbReference type="EMBL" id="CAADHY010000009">
    <property type="protein sequence ID" value="VFR17356.1"/>
    <property type="molecule type" value="Genomic_DNA"/>
</dbReference>
<dbReference type="GO" id="GO:0005886">
    <property type="term" value="C:plasma membrane"/>
    <property type="evidence" value="ECO:0007669"/>
    <property type="project" value="TreeGrafter"/>
</dbReference>
<reference evidence="9" key="1">
    <citation type="submission" date="2019-03" db="EMBL/GenBank/DDBJ databases">
        <authorList>
            <person name="Danneels B."/>
        </authorList>
    </citation>
    <scope>NUCLEOTIDE SEQUENCE</scope>
</reference>
<dbReference type="PRINTS" id="PR00344">
    <property type="entry name" value="BCTRLSENSOR"/>
</dbReference>
<dbReference type="PROSITE" id="PS50109">
    <property type="entry name" value="HIS_KIN"/>
    <property type="match status" value="1"/>
</dbReference>
<dbReference type="AlphaFoldDB" id="A0A484NVJ0"/>
<name>A0A484NVJ0_9ZZZZ</name>
<dbReference type="Pfam" id="PF02518">
    <property type="entry name" value="HATPase_c"/>
    <property type="match status" value="1"/>
</dbReference>
<dbReference type="InterPro" id="IPR036097">
    <property type="entry name" value="HisK_dim/P_sf"/>
</dbReference>
<keyword evidence="3" id="KW-0597">Phosphoprotein</keyword>
<keyword evidence="6" id="KW-0812">Transmembrane</keyword>
<feature type="transmembrane region" description="Helical" evidence="6">
    <location>
        <begin position="59"/>
        <end position="79"/>
    </location>
</feature>
<dbReference type="PANTHER" id="PTHR43047">
    <property type="entry name" value="TWO-COMPONENT HISTIDINE PROTEIN KINASE"/>
    <property type="match status" value="1"/>
</dbReference>
<feature type="domain" description="Response regulatory" evidence="8">
    <location>
        <begin position="486"/>
        <end position="601"/>
    </location>
</feature>
<keyword evidence="5" id="KW-0418">Kinase</keyword>
<dbReference type="Gene3D" id="3.40.50.2300">
    <property type="match status" value="1"/>
</dbReference>
<dbReference type="SMART" id="SM00448">
    <property type="entry name" value="REC"/>
    <property type="match status" value="1"/>
</dbReference>
<proteinExistence type="predicted"/>